<protein>
    <submittedName>
        <fullName evidence="1">Uncharacterized protein</fullName>
    </submittedName>
</protein>
<sequence length="76" mass="9166">MQWRRIGRVEDEQKNFNPQPKISSLNAELFQVPFINNRSEPIKNLRIMKLYAVYRSRMSNKINRDKLQLSMETQLL</sequence>
<proteinExistence type="predicted"/>
<gene>
    <name evidence="1" type="ORF">M8C21_006524</name>
</gene>
<accession>A0AAD5DII1</accession>
<name>A0AAD5DII1_AMBAR</name>
<evidence type="ECO:0000313" key="1">
    <source>
        <dbReference type="EMBL" id="KAI7758195.1"/>
    </source>
</evidence>
<dbReference type="Proteomes" id="UP001206925">
    <property type="component" value="Unassembled WGS sequence"/>
</dbReference>
<reference evidence="1" key="1">
    <citation type="submission" date="2022-06" db="EMBL/GenBank/DDBJ databases">
        <title>Uncovering the hologenomic basis of an extraordinary plant invasion.</title>
        <authorList>
            <person name="Bieker V.C."/>
            <person name="Martin M.D."/>
            <person name="Gilbert T."/>
            <person name="Hodgins K."/>
            <person name="Battlay P."/>
            <person name="Petersen B."/>
            <person name="Wilson J."/>
        </authorList>
    </citation>
    <scope>NUCLEOTIDE SEQUENCE</scope>
    <source>
        <strain evidence="1">AA19_3_7</strain>
        <tissue evidence="1">Leaf</tissue>
    </source>
</reference>
<comment type="caution">
    <text evidence="1">The sequence shown here is derived from an EMBL/GenBank/DDBJ whole genome shotgun (WGS) entry which is preliminary data.</text>
</comment>
<keyword evidence="2" id="KW-1185">Reference proteome</keyword>
<dbReference type="EMBL" id="JAMZMK010000018">
    <property type="protein sequence ID" value="KAI7758195.1"/>
    <property type="molecule type" value="Genomic_DNA"/>
</dbReference>
<dbReference type="AlphaFoldDB" id="A0AAD5DII1"/>
<evidence type="ECO:0000313" key="2">
    <source>
        <dbReference type="Proteomes" id="UP001206925"/>
    </source>
</evidence>
<organism evidence="1 2">
    <name type="scientific">Ambrosia artemisiifolia</name>
    <name type="common">Common ragweed</name>
    <dbReference type="NCBI Taxonomy" id="4212"/>
    <lineage>
        <taxon>Eukaryota</taxon>
        <taxon>Viridiplantae</taxon>
        <taxon>Streptophyta</taxon>
        <taxon>Embryophyta</taxon>
        <taxon>Tracheophyta</taxon>
        <taxon>Spermatophyta</taxon>
        <taxon>Magnoliopsida</taxon>
        <taxon>eudicotyledons</taxon>
        <taxon>Gunneridae</taxon>
        <taxon>Pentapetalae</taxon>
        <taxon>asterids</taxon>
        <taxon>campanulids</taxon>
        <taxon>Asterales</taxon>
        <taxon>Asteraceae</taxon>
        <taxon>Asteroideae</taxon>
        <taxon>Heliantheae alliance</taxon>
        <taxon>Heliantheae</taxon>
        <taxon>Ambrosia</taxon>
    </lineage>
</organism>